<feature type="compositionally biased region" description="Basic and acidic residues" evidence="2">
    <location>
        <begin position="1"/>
        <end position="18"/>
    </location>
</feature>
<accession>A0AAW1S8P0</accession>
<feature type="region of interest" description="Disordered" evidence="2">
    <location>
        <begin position="443"/>
        <end position="527"/>
    </location>
</feature>
<feature type="compositionally biased region" description="Low complexity" evidence="2">
    <location>
        <begin position="498"/>
        <end position="515"/>
    </location>
</feature>
<feature type="compositionally biased region" description="Low complexity" evidence="2">
    <location>
        <begin position="452"/>
        <end position="482"/>
    </location>
</feature>
<organism evidence="3 4">
    <name type="scientific">Elliptochloris bilobata</name>
    <dbReference type="NCBI Taxonomy" id="381761"/>
    <lineage>
        <taxon>Eukaryota</taxon>
        <taxon>Viridiplantae</taxon>
        <taxon>Chlorophyta</taxon>
        <taxon>core chlorophytes</taxon>
        <taxon>Trebouxiophyceae</taxon>
        <taxon>Trebouxiophyceae incertae sedis</taxon>
        <taxon>Elliptochloris clade</taxon>
        <taxon>Elliptochloris</taxon>
    </lineage>
</organism>
<dbReference type="Proteomes" id="UP001445335">
    <property type="component" value="Unassembled WGS sequence"/>
</dbReference>
<feature type="region of interest" description="Disordered" evidence="2">
    <location>
        <begin position="1"/>
        <end position="65"/>
    </location>
</feature>
<keyword evidence="1" id="KW-0175">Coiled coil</keyword>
<protein>
    <submittedName>
        <fullName evidence="3">Uncharacterized protein</fullName>
    </submittedName>
</protein>
<gene>
    <name evidence="3" type="ORF">WJX81_002692</name>
</gene>
<comment type="caution">
    <text evidence="3">The sequence shown here is derived from an EMBL/GenBank/DDBJ whole genome shotgun (WGS) entry which is preliminary data.</text>
</comment>
<feature type="compositionally biased region" description="Basic and acidic residues" evidence="2">
    <location>
        <begin position="158"/>
        <end position="169"/>
    </location>
</feature>
<evidence type="ECO:0000313" key="3">
    <source>
        <dbReference type="EMBL" id="KAK9841982.1"/>
    </source>
</evidence>
<dbReference type="AlphaFoldDB" id="A0AAW1S8P0"/>
<dbReference type="EMBL" id="JALJOU010000009">
    <property type="protein sequence ID" value="KAK9841982.1"/>
    <property type="molecule type" value="Genomic_DNA"/>
</dbReference>
<evidence type="ECO:0000256" key="2">
    <source>
        <dbReference type="SAM" id="MobiDB-lite"/>
    </source>
</evidence>
<reference evidence="3 4" key="1">
    <citation type="journal article" date="2024" name="Nat. Commun.">
        <title>Phylogenomics reveals the evolutionary origins of lichenization in chlorophyte algae.</title>
        <authorList>
            <person name="Puginier C."/>
            <person name="Libourel C."/>
            <person name="Otte J."/>
            <person name="Skaloud P."/>
            <person name="Haon M."/>
            <person name="Grisel S."/>
            <person name="Petersen M."/>
            <person name="Berrin J.G."/>
            <person name="Delaux P.M."/>
            <person name="Dal Grande F."/>
            <person name="Keller J."/>
        </authorList>
    </citation>
    <scope>NUCLEOTIDE SEQUENCE [LARGE SCALE GENOMIC DNA]</scope>
    <source>
        <strain evidence="3 4">SAG 245.80</strain>
    </source>
</reference>
<sequence length="527" mass="57768">MTIGDKIKGIFHSGHTEPHATGTTTEQRTIRDPDPHVSAGTAAGHNLDTQRHHASTMPQPDMESEVWPDVHGKYREASKEARLTNQNAKLAEEELEKLRLAQSQATDATTRQQQLKEEAARAHQQFGQFDSKKDEAARAATAARQREAQVGQLSQEAEAAKRAAMEKQRAAQGLGPEGQAAERTLQATMTEIEANKRRAAELQQKQTQLEQQRLEAERNTGRHAQALAQEKQKIGALEQQLQAARARIHDGEGQLNHLHSIEAEIANKIRQLGGEESPMQALRKLEAHHNGLVQRATAAQAALEEHRRTQQARAQEARAAEEHYKGLLSRLDPANAEVQRAKEAAARLANEARENEARAHQLAQHHQGVMGEVEKHTRTLTQARTDAEKHMQLFHKYEGEAEAAHGRKQERWGEANDLVGQMGQSETTKFGTMQDKIKNFGSKLLHGGQATGTGTTTTTNEHHTATQGIPGQTTTTRHSSTTGGPIQRTEQHMEQRMAPGTGATTTTTGAKTPGAVGMGGRPVVAEE</sequence>
<feature type="coiled-coil region" evidence="1">
    <location>
        <begin position="331"/>
        <end position="358"/>
    </location>
</feature>
<proteinExistence type="predicted"/>
<evidence type="ECO:0000313" key="4">
    <source>
        <dbReference type="Proteomes" id="UP001445335"/>
    </source>
</evidence>
<feature type="region of interest" description="Disordered" evidence="2">
    <location>
        <begin position="101"/>
        <end position="207"/>
    </location>
</feature>
<keyword evidence="4" id="KW-1185">Reference proteome</keyword>
<feature type="compositionally biased region" description="Polar residues" evidence="2">
    <location>
        <begin position="102"/>
        <end position="113"/>
    </location>
</feature>
<evidence type="ECO:0000256" key="1">
    <source>
        <dbReference type="SAM" id="Coils"/>
    </source>
</evidence>
<name>A0AAW1S8P0_9CHLO</name>